<keyword evidence="4" id="KW-1185">Reference proteome</keyword>
<feature type="region of interest" description="Disordered" evidence="1">
    <location>
        <begin position="21"/>
        <end position="57"/>
    </location>
</feature>
<dbReference type="RefSeq" id="WP_341672893.1">
    <property type="nucleotide sequence ID" value="NZ_JBBYHV010000001.1"/>
</dbReference>
<evidence type="ECO:0000256" key="1">
    <source>
        <dbReference type="SAM" id="MobiDB-lite"/>
    </source>
</evidence>
<evidence type="ECO:0000313" key="4">
    <source>
        <dbReference type="Proteomes" id="UP001497045"/>
    </source>
</evidence>
<sequence>MRYHVLATAVLLAGSSVALAQQAEPEQQEQQQAAAVPSTQVEEEAPDEDDLGEEVVCRTERITGSLTRRRRTCMTRNEWANLERNTAGGVREMGRNASGGAECVQDQFGGC</sequence>
<feature type="signal peptide" evidence="2">
    <location>
        <begin position="1"/>
        <end position="20"/>
    </location>
</feature>
<reference evidence="3 4" key="1">
    <citation type="submission" date="2024-04" db="EMBL/GenBank/DDBJ databases">
        <title>Aurantiacibacter sp. DGU6 16S ribosomal RNA gene Genome sequencing and assembly.</title>
        <authorList>
            <person name="Park S."/>
        </authorList>
    </citation>
    <scope>NUCLEOTIDE SEQUENCE [LARGE SCALE GENOMIC DNA]</scope>
    <source>
        <strain evidence="3 4">DGU6</strain>
    </source>
</reference>
<evidence type="ECO:0000256" key="2">
    <source>
        <dbReference type="SAM" id="SignalP"/>
    </source>
</evidence>
<dbReference type="Proteomes" id="UP001497045">
    <property type="component" value="Unassembled WGS sequence"/>
</dbReference>
<keyword evidence="2" id="KW-0732">Signal</keyword>
<name>A0ABU9IF72_9SPHN</name>
<feature type="compositionally biased region" description="Acidic residues" evidence="1">
    <location>
        <begin position="41"/>
        <end position="53"/>
    </location>
</feature>
<comment type="caution">
    <text evidence="3">The sequence shown here is derived from an EMBL/GenBank/DDBJ whole genome shotgun (WGS) entry which is preliminary data.</text>
</comment>
<feature type="compositionally biased region" description="Low complexity" evidence="1">
    <location>
        <begin position="21"/>
        <end position="35"/>
    </location>
</feature>
<protein>
    <recommendedName>
        <fullName evidence="5">Secreted protein</fullName>
    </recommendedName>
</protein>
<organism evidence="3 4">
    <name type="scientific">Aurantiacibacter gilvus</name>
    <dbReference type="NCBI Taxonomy" id="3139141"/>
    <lineage>
        <taxon>Bacteria</taxon>
        <taxon>Pseudomonadati</taxon>
        <taxon>Pseudomonadota</taxon>
        <taxon>Alphaproteobacteria</taxon>
        <taxon>Sphingomonadales</taxon>
        <taxon>Erythrobacteraceae</taxon>
        <taxon>Aurantiacibacter</taxon>
    </lineage>
</organism>
<proteinExistence type="predicted"/>
<accession>A0ABU9IF72</accession>
<gene>
    <name evidence="3" type="ORF">AAEO60_06780</name>
</gene>
<evidence type="ECO:0008006" key="5">
    <source>
        <dbReference type="Google" id="ProtNLM"/>
    </source>
</evidence>
<feature type="chain" id="PRO_5045294496" description="Secreted protein" evidence="2">
    <location>
        <begin position="21"/>
        <end position="111"/>
    </location>
</feature>
<evidence type="ECO:0000313" key="3">
    <source>
        <dbReference type="EMBL" id="MEL1250372.1"/>
    </source>
</evidence>
<dbReference type="EMBL" id="JBBYHV010000001">
    <property type="protein sequence ID" value="MEL1250372.1"/>
    <property type="molecule type" value="Genomic_DNA"/>
</dbReference>